<evidence type="ECO:0000313" key="2">
    <source>
        <dbReference type="EMBL" id="EKT4092273.1"/>
    </source>
</evidence>
<accession>A0AAI9FSG1</accession>
<evidence type="ECO:0000259" key="1">
    <source>
        <dbReference type="Pfam" id="PF13356"/>
    </source>
</evidence>
<dbReference type="Gene3D" id="3.30.160.390">
    <property type="entry name" value="Integrase, DNA-binding domain"/>
    <property type="match status" value="1"/>
</dbReference>
<dbReference type="AlphaFoldDB" id="A0AAI9FSG1"/>
<evidence type="ECO:0000313" key="3">
    <source>
        <dbReference type="Proteomes" id="UP001218208"/>
    </source>
</evidence>
<dbReference type="Proteomes" id="UP001218208">
    <property type="component" value="Unassembled WGS sequence"/>
</dbReference>
<protein>
    <submittedName>
        <fullName evidence="2">DUF4102 domain-containing protein</fullName>
    </submittedName>
</protein>
<organism evidence="2 3">
    <name type="scientific">Stenotrophomonas maltophilia</name>
    <name type="common">Pseudomonas maltophilia</name>
    <name type="synonym">Xanthomonas maltophilia</name>
    <dbReference type="NCBI Taxonomy" id="40324"/>
    <lineage>
        <taxon>Bacteria</taxon>
        <taxon>Pseudomonadati</taxon>
        <taxon>Pseudomonadota</taxon>
        <taxon>Gammaproteobacteria</taxon>
        <taxon>Lysobacterales</taxon>
        <taxon>Lysobacteraceae</taxon>
        <taxon>Stenotrophomonas</taxon>
        <taxon>Stenotrophomonas maltophilia group</taxon>
    </lineage>
</organism>
<proteinExistence type="predicted"/>
<dbReference type="InterPro" id="IPR025166">
    <property type="entry name" value="Integrase_DNA_bind_dom"/>
</dbReference>
<dbReference type="EMBL" id="ABLOJW010000008">
    <property type="protein sequence ID" value="EKT4092273.1"/>
    <property type="molecule type" value="Genomic_DNA"/>
</dbReference>
<dbReference type="InterPro" id="IPR038488">
    <property type="entry name" value="Integrase_DNA-bd_sf"/>
</dbReference>
<sequence length="75" mass="8529">MSSALTKRIVLTAELRDRPYELRDAQVRGLILRVQPSGHKAWIVTWAHGKRRTLGSVEHLTLDQARDQARQAVAE</sequence>
<name>A0AAI9FSG1_STEMA</name>
<dbReference type="RefSeq" id="WP_110711614.1">
    <property type="nucleotide sequence ID" value="NZ_CP029773.1"/>
</dbReference>
<gene>
    <name evidence="2" type="ORF">QEG23_001774</name>
</gene>
<dbReference type="Pfam" id="PF13356">
    <property type="entry name" value="Arm-DNA-bind_3"/>
    <property type="match status" value="1"/>
</dbReference>
<feature type="domain" description="Integrase DNA-binding" evidence="1">
    <location>
        <begin position="5"/>
        <end position="74"/>
    </location>
</feature>
<reference evidence="2" key="1">
    <citation type="submission" date="2022-07" db="EMBL/GenBank/DDBJ databases">
        <authorList>
            <consortium name="DAFM: The Division of Animal and Food Microbiology"/>
        </authorList>
    </citation>
    <scope>NUCLEOTIDE SEQUENCE</scope>
    <source>
        <strain evidence="2">19MO01SH01-2</strain>
    </source>
</reference>
<comment type="caution">
    <text evidence="2">The sequence shown here is derived from an EMBL/GenBank/DDBJ whole genome shotgun (WGS) entry which is preliminary data.</text>
</comment>